<protein>
    <submittedName>
        <fullName evidence="1">Uncharacterized protein</fullName>
    </submittedName>
</protein>
<organism evidence="1 2">
    <name type="scientific">Macaca fascicularis</name>
    <name type="common">Crab-eating macaque</name>
    <name type="synonym">Cynomolgus monkey</name>
    <dbReference type="NCBI Taxonomy" id="9541"/>
    <lineage>
        <taxon>Eukaryota</taxon>
        <taxon>Metazoa</taxon>
        <taxon>Chordata</taxon>
        <taxon>Craniata</taxon>
        <taxon>Vertebrata</taxon>
        <taxon>Euteleostomi</taxon>
        <taxon>Mammalia</taxon>
        <taxon>Eutheria</taxon>
        <taxon>Euarchontoglires</taxon>
        <taxon>Primates</taxon>
        <taxon>Haplorrhini</taxon>
        <taxon>Catarrhini</taxon>
        <taxon>Cercopithecidae</taxon>
        <taxon>Cercopithecinae</taxon>
        <taxon>Macaca</taxon>
    </lineage>
</organism>
<reference evidence="1" key="2">
    <citation type="submission" date="2025-08" db="UniProtKB">
        <authorList>
            <consortium name="Ensembl"/>
        </authorList>
    </citation>
    <scope>IDENTIFICATION</scope>
</reference>
<evidence type="ECO:0000313" key="2">
    <source>
        <dbReference type="Proteomes" id="UP000233100"/>
    </source>
</evidence>
<dbReference type="PANTHER" id="PTHR12138:SF162">
    <property type="entry name" value="CHROMOSOME UNDETERMINED SCAFFOLD_275, WHOLE GENOME SHOTGUN SEQUENCE"/>
    <property type="match status" value="1"/>
</dbReference>
<evidence type="ECO:0000313" key="1">
    <source>
        <dbReference type="Ensembl" id="ENSMFAP00000054862.1"/>
    </source>
</evidence>
<dbReference type="PANTHER" id="PTHR12138">
    <property type="entry name" value="PRIMATE-EXPANDED PROTEIN FAMILY"/>
    <property type="match status" value="1"/>
</dbReference>
<sequence>MHTTGTGLGMQFLTPLVWVVQNPGHQEPETRNQMRSEHYSVNFWSHIGADLGVRNNQLHGLRAVFFFSRQSLTLSSRLESSGMISAHCKLRPPGSHHSPASASRVAGTTGAHHHNRLIFLYF</sequence>
<dbReference type="AlphaFoldDB" id="A0A7N9CRC5"/>
<dbReference type="GeneTree" id="ENSGT00940000163505"/>
<dbReference type="Proteomes" id="UP000233100">
    <property type="component" value="Chromosome 20"/>
</dbReference>
<reference evidence="1" key="3">
    <citation type="submission" date="2025-09" db="UniProtKB">
        <authorList>
            <consortium name="Ensembl"/>
        </authorList>
    </citation>
    <scope>IDENTIFICATION</scope>
</reference>
<proteinExistence type="predicted"/>
<accession>A0A7N9CRC5</accession>
<keyword evidence="2" id="KW-1185">Reference proteome</keyword>
<reference evidence="1 2" key="1">
    <citation type="submission" date="2013-03" db="EMBL/GenBank/DDBJ databases">
        <authorList>
            <person name="Warren W."/>
            <person name="Wilson R.K."/>
        </authorList>
    </citation>
    <scope>NUCLEOTIDE SEQUENCE</scope>
</reference>
<dbReference type="Ensembl" id="ENSMFAT00000095005.1">
    <property type="protein sequence ID" value="ENSMFAP00000054862.1"/>
    <property type="gene ID" value="ENSMFAG00000060156.1"/>
</dbReference>
<name>A0A7N9CRC5_MACFA</name>